<comment type="caution">
    <text evidence="2">The sequence shown here is derived from an EMBL/GenBank/DDBJ whole genome shotgun (WGS) entry which is preliminary data.</text>
</comment>
<dbReference type="EMBL" id="WOCA01000002">
    <property type="protein sequence ID" value="MUK87507.1"/>
    <property type="molecule type" value="Genomic_DNA"/>
</dbReference>
<dbReference type="Proteomes" id="UP000469125">
    <property type="component" value="Unassembled WGS sequence"/>
</dbReference>
<dbReference type="Pfam" id="PF04324">
    <property type="entry name" value="Fer2_BFD"/>
    <property type="match status" value="1"/>
</dbReference>
<keyword evidence="3" id="KW-1185">Reference proteome</keyword>
<evidence type="ECO:0000259" key="1">
    <source>
        <dbReference type="Pfam" id="PF04324"/>
    </source>
</evidence>
<organism evidence="2 3">
    <name type="scientific">Ornithinibacillus caprae</name>
    <dbReference type="NCBI Taxonomy" id="2678566"/>
    <lineage>
        <taxon>Bacteria</taxon>
        <taxon>Bacillati</taxon>
        <taxon>Bacillota</taxon>
        <taxon>Bacilli</taxon>
        <taxon>Bacillales</taxon>
        <taxon>Bacillaceae</taxon>
        <taxon>Ornithinibacillus</taxon>
    </lineage>
</organism>
<dbReference type="CDD" id="cd19946">
    <property type="entry name" value="GlpA-like_Fer2_BFD-like"/>
    <property type="match status" value="1"/>
</dbReference>
<protein>
    <submittedName>
        <fullName evidence="2">(2Fe-2S)-binding protein</fullName>
    </submittedName>
</protein>
<name>A0A6N8FHH4_9BACI</name>
<evidence type="ECO:0000313" key="3">
    <source>
        <dbReference type="Proteomes" id="UP000469125"/>
    </source>
</evidence>
<dbReference type="InterPro" id="IPR041854">
    <property type="entry name" value="BFD-like_2Fe2S-bd_dom_sf"/>
</dbReference>
<gene>
    <name evidence="2" type="ORF">GMD78_03715</name>
</gene>
<accession>A0A6N8FHH4</accession>
<dbReference type="InterPro" id="IPR007419">
    <property type="entry name" value="BFD-like_2Fe2S-bd_dom"/>
</dbReference>
<feature type="domain" description="BFD-like [2Fe-2S]-binding" evidence="1">
    <location>
        <begin position="10"/>
        <end position="61"/>
    </location>
</feature>
<reference evidence="2 3" key="1">
    <citation type="submission" date="2019-11" db="EMBL/GenBank/DDBJ databases">
        <authorList>
            <person name="Li X."/>
        </authorList>
    </citation>
    <scope>NUCLEOTIDE SEQUENCE [LARGE SCALE GENOMIC DNA]</scope>
    <source>
        <strain evidence="2 3">L9</strain>
    </source>
</reference>
<sequence>MRNMEANQVIVCHCEELTVADLKMAFEHGARTFDDLKRMSRCGMGHCQAKYCFDAANDHLANWSKVPVECLPNTRHRMPIRPVPLKVFIEGGFHEG</sequence>
<evidence type="ECO:0000313" key="2">
    <source>
        <dbReference type="EMBL" id="MUK87507.1"/>
    </source>
</evidence>
<dbReference type="Gene3D" id="1.10.10.1100">
    <property type="entry name" value="BFD-like [2Fe-2S]-binding domain"/>
    <property type="match status" value="1"/>
</dbReference>
<proteinExistence type="predicted"/>
<dbReference type="AlphaFoldDB" id="A0A6N8FHH4"/>